<dbReference type="AlphaFoldDB" id="A0A4Q9JT57"/>
<comment type="similarity">
    <text evidence="1 2">Belongs to the ArsC family.</text>
</comment>
<dbReference type="EMBL" id="QPGR01000021">
    <property type="protein sequence ID" value="TBR78659.1"/>
    <property type="molecule type" value="Genomic_DNA"/>
</dbReference>
<reference evidence="3 4" key="1">
    <citation type="submission" date="2018-07" db="EMBL/GenBank/DDBJ databases">
        <title>Campylobacter zealandensis sp. nov., isolated from birds and water in New Zealand.</title>
        <authorList>
            <person name="Wilkinson D.A."/>
            <person name="Biggs P.J."/>
            <person name="French N.P."/>
            <person name="Midwinter A.C."/>
        </authorList>
    </citation>
    <scope>NUCLEOTIDE SEQUENCE [LARGE SCALE GENOMIC DNA]</scope>
    <source>
        <strain evidence="3 4">B423b</strain>
    </source>
</reference>
<dbReference type="SUPFAM" id="SSF52833">
    <property type="entry name" value="Thioredoxin-like"/>
    <property type="match status" value="1"/>
</dbReference>
<dbReference type="Proteomes" id="UP000292583">
    <property type="component" value="Unassembled WGS sequence"/>
</dbReference>
<dbReference type="PANTHER" id="PTHR30041:SF8">
    <property type="entry name" value="PROTEIN YFFB"/>
    <property type="match status" value="1"/>
</dbReference>
<gene>
    <name evidence="3" type="ORF">DU473_07775</name>
</gene>
<proteinExistence type="inferred from homology"/>
<evidence type="ECO:0000256" key="1">
    <source>
        <dbReference type="ARBA" id="ARBA00007198"/>
    </source>
</evidence>
<dbReference type="PANTHER" id="PTHR30041">
    <property type="entry name" value="ARSENATE REDUCTASE"/>
    <property type="match status" value="1"/>
</dbReference>
<comment type="caution">
    <text evidence="3">The sequence shown here is derived from an EMBL/GenBank/DDBJ whole genome shotgun (WGS) entry which is preliminary data.</text>
</comment>
<sequence>MNLYGIKNCNSVKKAMDFLVQKQLDFAFKDIKKIDNDILNSWVKKRNLKEFINLSGMSARKINLNKEMLQTLSDEELFKLVLLNPSLIKRPVIEINNKILIGKDYEKIE</sequence>
<dbReference type="PROSITE" id="PS51353">
    <property type="entry name" value="ARSC"/>
    <property type="match status" value="1"/>
</dbReference>
<keyword evidence="4" id="KW-1185">Reference proteome</keyword>
<dbReference type="CDD" id="cd02977">
    <property type="entry name" value="ArsC_family"/>
    <property type="match status" value="1"/>
</dbReference>
<protein>
    <submittedName>
        <fullName evidence="3">ArsC family transcriptional regulator</fullName>
    </submittedName>
</protein>
<dbReference type="Pfam" id="PF03960">
    <property type="entry name" value="ArsC"/>
    <property type="match status" value="1"/>
</dbReference>
<accession>A0A4Q9JT57</accession>
<name>A0A4Q9JT57_9BACT</name>
<evidence type="ECO:0000313" key="4">
    <source>
        <dbReference type="Proteomes" id="UP000292583"/>
    </source>
</evidence>
<evidence type="ECO:0000313" key="3">
    <source>
        <dbReference type="EMBL" id="TBR78659.1"/>
    </source>
</evidence>
<dbReference type="Gene3D" id="3.40.30.10">
    <property type="entry name" value="Glutaredoxin"/>
    <property type="match status" value="1"/>
</dbReference>
<dbReference type="InterPro" id="IPR036249">
    <property type="entry name" value="Thioredoxin-like_sf"/>
</dbReference>
<organism evidence="3 4">
    <name type="scientific">Campylobacter novaezeelandiae</name>
    <dbReference type="NCBI Taxonomy" id="2267891"/>
    <lineage>
        <taxon>Bacteria</taxon>
        <taxon>Pseudomonadati</taxon>
        <taxon>Campylobacterota</taxon>
        <taxon>Epsilonproteobacteria</taxon>
        <taxon>Campylobacterales</taxon>
        <taxon>Campylobacteraceae</taxon>
        <taxon>Campylobacter</taxon>
    </lineage>
</organism>
<dbReference type="RefSeq" id="WP_131166321.1">
    <property type="nucleotide sequence ID" value="NZ_CP076657.1"/>
</dbReference>
<dbReference type="InterPro" id="IPR006660">
    <property type="entry name" value="Arsenate_reductase-like"/>
</dbReference>
<evidence type="ECO:0000256" key="2">
    <source>
        <dbReference type="PROSITE-ProRule" id="PRU01282"/>
    </source>
</evidence>
<dbReference type="OrthoDB" id="9803749at2"/>